<gene>
    <name evidence="3" type="ORF">BRM3_12460</name>
</gene>
<dbReference type="CDD" id="cd06262">
    <property type="entry name" value="metallo-hydrolase-like_MBL-fold"/>
    <property type="match status" value="1"/>
</dbReference>
<keyword evidence="4" id="KW-1185">Reference proteome</keyword>
<evidence type="ECO:0000313" key="3">
    <source>
        <dbReference type="EMBL" id="UYG16408.1"/>
    </source>
</evidence>
<dbReference type="SUPFAM" id="SSF56281">
    <property type="entry name" value="Metallo-hydrolase/oxidoreductase"/>
    <property type="match status" value="1"/>
</dbReference>
<dbReference type="InterPro" id="IPR051453">
    <property type="entry name" value="MBL_Glyoxalase_II"/>
</dbReference>
<dbReference type="RefSeq" id="WP_263593621.1">
    <property type="nucleotide sequence ID" value="NZ_CP107020.1"/>
</dbReference>
<dbReference type="InterPro" id="IPR036866">
    <property type="entry name" value="RibonucZ/Hydroxyglut_hydro"/>
</dbReference>
<reference evidence="3" key="1">
    <citation type="submission" date="2022-10" db="EMBL/GenBank/DDBJ databases">
        <title>Whole-Genome Sequencing of Brachybacterium huguangmaarense BRM-3, Isolated from Betula schmidtii.</title>
        <authorList>
            <person name="Haam D."/>
        </authorList>
    </citation>
    <scope>NUCLEOTIDE SEQUENCE</scope>
    <source>
        <strain evidence="3">BRM-3</strain>
    </source>
</reference>
<evidence type="ECO:0000259" key="2">
    <source>
        <dbReference type="SMART" id="SM00849"/>
    </source>
</evidence>
<proteinExistence type="predicted"/>
<dbReference type="EMBL" id="CP107020">
    <property type="protein sequence ID" value="UYG16408.1"/>
    <property type="molecule type" value="Genomic_DNA"/>
</dbReference>
<evidence type="ECO:0000256" key="1">
    <source>
        <dbReference type="SAM" id="MobiDB-lite"/>
    </source>
</evidence>
<sequence>MDEDRTARGAASDDASTDARTDAPTAGSVGPEGYTGDVAEGGASDARVLPSLVIRKASVGSMDNNAYLLTCRCSGAQMLIDAAADAPRLMRLVREGSPASRLDTVVTTHSHHDHVGALAAVVRQTGARTAAGADDVAVIEEQTQVETGTPLSDGDVIRVGVHDLEVIGLRGHTPGSIALLWRGGDDGDHLFTGDSLFPGGVGATKGDADRFAQLIDDVEHRIFDRLPDETWVYPGHGADTTLGAERPHVPAWRERGW</sequence>
<accession>A0ABY6G150</accession>
<dbReference type="PANTHER" id="PTHR46233:SF1">
    <property type="entry name" value="CONSERVED PROTEIN"/>
    <property type="match status" value="1"/>
</dbReference>
<dbReference type="Proteomes" id="UP001164305">
    <property type="component" value="Chromosome"/>
</dbReference>
<dbReference type="PANTHER" id="PTHR46233">
    <property type="entry name" value="HYDROXYACYLGLUTATHIONE HYDROLASE GLOC"/>
    <property type="match status" value="1"/>
</dbReference>
<protein>
    <submittedName>
        <fullName evidence="3">MBL fold metallo-hydrolase</fullName>
    </submittedName>
</protein>
<dbReference type="SMART" id="SM00849">
    <property type="entry name" value="Lactamase_B"/>
    <property type="match status" value="1"/>
</dbReference>
<dbReference type="Pfam" id="PF00753">
    <property type="entry name" value="Lactamase_B"/>
    <property type="match status" value="1"/>
</dbReference>
<feature type="domain" description="Metallo-beta-lactamase" evidence="2">
    <location>
        <begin position="63"/>
        <end position="236"/>
    </location>
</feature>
<dbReference type="Gene3D" id="3.60.15.10">
    <property type="entry name" value="Ribonuclease Z/Hydroxyacylglutathione hydrolase-like"/>
    <property type="match status" value="1"/>
</dbReference>
<organism evidence="3 4">
    <name type="scientific">Brachybacterium huguangmaarense</name>
    <dbReference type="NCBI Taxonomy" id="1652028"/>
    <lineage>
        <taxon>Bacteria</taxon>
        <taxon>Bacillati</taxon>
        <taxon>Actinomycetota</taxon>
        <taxon>Actinomycetes</taxon>
        <taxon>Micrococcales</taxon>
        <taxon>Dermabacteraceae</taxon>
        <taxon>Brachybacterium</taxon>
    </lineage>
</organism>
<feature type="region of interest" description="Disordered" evidence="1">
    <location>
        <begin position="1"/>
        <end position="41"/>
    </location>
</feature>
<dbReference type="InterPro" id="IPR001279">
    <property type="entry name" value="Metallo-B-lactamas"/>
</dbReference>
<evidence type="ECO:0000313" key="4">
    <source>
        <dbReference type="Proteomes" id="UP001164305"/>
    </source>
</evidence>
<name>A0ABY6G150_9MICO</name>